<protein>
    <recommendedName>
        <fullName evidence="8">HAD family phosphatase</fullName>
    </recommendedName>
</protein>
<dbReference type="InterPro" id="IPR006439">
    <property type="entry name" value="HAD-SF_hydro_IA"/>
</dbReference>
<dbReference type="Gene3D" id="3.40.50.1000">
    <property type="entry name" value="HAD superfamily/HAD-like"/>
    <property type="match status" value="1"/>
</dbReference>
<accession>A0A2M8EPP0</accession>
<dbReference type="SFLD" id="SFLDG01129">
    <property type="entry name" value="C1.5:_HAD__Beta-PGM__Phosphata"/>
    <property type="match status" value="1"/>
</dbReference>
<dbReference type="GO" id="GO:0046872">
    <property type="term" value="F:metal ion binding"/>
    <property type="evidence" value="ECO:0007669"/>
    <property type="project" value="UniProtKB-KW"/>
</dbReference>
<proteinExistence type="inferred from homology"/>
<keyword evidence="4" id="KW-0460">Magnesium</keyword>
<dbReference type="PANTHER" id="PTHR46193:SF18">
    <property type="entry name" value="HEXITOL PHOSPHATASE B"/>
    <property type="match status" value="1"/>
</dbReference>
<dbReference type="AlphaFoldDB" id="A0A2M8EPP0"/>
<evidence type="ECO:0000313" key="6">
    <source>
        <dbReference type="EMBL" id="PJC24719.1"/>
    </source>
</evidence>
<organism evidence="6 7">
    <name type="scientific">Candidatus Uhrbacteria bacterium CG_4_9_14_0_2_um_filter_41_50</name>
    <dbReference type="NCBI Taxonomy" id="1975031"/>
    <lineage>
        <taxon>Bacteria</taxon>
        <taxon>Candidatus Uhriibacteriota</taxon>
    </lineage>
</organism>
<dbReference type="Proteomes" id="UP000230251">
    <property type="component" value="Unassembled WGS sequence"/>
</dbReference>
<dbReference type="NCBIfam" id="TIGR01509">
    <property type="entry name" value="HAD-SF-IA-v3"/>
    <property type="match status" value="1"/>
</dbReference>
<comment type="similarity">
    <text evidence="2">Belongs to the HAD-like hydrolase superfamily. CbbY/CbbZ/Gph/YieH family.</text>
</comment>
<dbReference type="PANTHER" id="PTHR46193">
    <property type="entry name" value="6-PHOSPHOGLUCONATE PHOSPHATASE"/>
    <property type="match status" value="1"/>
</dbReference>
<keyword evidence="5" id="KW-0119">Carbohydrate metabolism</keyword>
<dbReference type="InterPro" id="IPR023198">
    <property type="entry name" value="PGP-like_dom2"/>
</dbReference>
<dbReference type="GO" id="GO:0003824">
    <property type="term" value="F:catalytic activity"/>
    <property type="evidence" value="ECO:0007669"/>
    <property type="project" value="UniProtKB-ARBA"/>
</dbReference>
<dbReference type="InterPro" id="IPR051600">
    <property type="entry name" value="Beta-PGM-like"/>
</dbReference>
<reference evidence="7" key="1">
    <citation type="submission" date="2017-09" db="EMBL/GenBank/DDBJ databases">
        <title>Depth-based differentiation of microbial function through sediment-hosted aquifers and enrichment of novel symbionts in the deep terrestrial subsurface.</title>
        <authorList>
            <person name="Probst A.J."/>
            <person name="Ladd B."/>
            <person name="Jarett J.K."/>
            <person name="Geller-Mcgrath D.E."/>
            <person name="Sieber C.M.K."/>
            <person name="Emerson J.B."/>
            <person name="Anantharaman K."/>
            <person name="Thomas B.C."/>
            <person name="Malmstrom R."/>
            <person name="Stieglmeier M."/>
            <person name="Klingl A."/>
            <person name="Woyke T."/>
            <person name="Ryan C.M."/>
            <person name="Banfield J.F."/>
        </authorList>
    </citation>
    <scope>NUCLEOTIDE SEQUENCE [LARGE SCALE GENOMIC DNA]</scope>
</reference>
<evidence type="ECO:0000256" key="5">
    <source>
        <dbReference type="ARBA" id="ARBA00023277"/>
    </source>
</evidence>
<gene>
    <name evidence="6" type="ORF">CO057_01495</name>
</gene>
<dbReference type="NCBIfam" id="TIGR01549">
    <property type="entry name" value="HAD-SF-IA-v1"/>
    <property type="match status" value="1"/>
</dbReference>
<sequence length="202" mass="22972">MNYDLLIFDMDGVVIDSNVLFHRADDEFFKRRGIAFNQQELLALLSGVHITDGIKMLVDKFKLQGNIEDLQNERMELLRQEYQNNLEYVKGFEDFFKRAQATGIKTCIATSSVDELLELARHRLKLDEKFNGTIFKASDVGNVSKPNPAVFLHAAKQMGVELNRCLVIEDAPKGVQAANTASMYSIGITPDCQKKRSLRQIW</sequence>
<evidence type="ECO:0000256" key="3">
    <source>
        <dbReference type="ARBA" id="ARBA00022723"/>
    </source>
</evidence>
<keyword evidence="3" id="KW-0479">Metal-binding</keyword>
<evidence type="ECO:0000256" key="2">
    <source>
        <dbReference type="ARBA" id="ARBA00006171"/>
    </source>
</evidence>
<dbReference type="SUPFAM" id="SSF56784">
    <property type="entry name" value="HAD-like"/>
    <property type="match status" value="1"/>
</dbReference>
<comment type="caution">
    <text evidence="6">The sequence shown here is derived from an EMBL/GenBank/DDBJ whole genome shotgun (WGS) entry which is preliminary data.</text>
</comment>
<dbReference type="Gene3D" id="1.10.150.240">
    <property type="entry name" value="Putative phosphatase, domain 2"/>
    <property type="match status" value="1"/>
</dbReference>
<evidence type="ECO:0008006" key="8">
    <source>
        <dbReference type="Google" id="ProtNLM"/>
    </source>
</evidence>
<dbReference type="Pfam" id="PF00702">
    <property type="entry name" value="Hydrolase"/>
    <property type="match status" value="1"/>
</dbReference>
<dbReference type="SFLD" id="SFLDS00003">
    <property type="entry name" value="Haloacid_Dehalogenase"/>
    <property type="match status" value="1"/>
</dbReference>
<dbReference type="EMBL" id="PFSI01000022">
    <property type="protein sequence ID" value="PJC24719.1"/>
    <property type="molecule type" value="Genomic_DNA"/>
</dbReference>
<evidence type="ECO:0000313" key="7">
    <source>
        <dbReference type="Proteomes" id="UP000230251"/>
    </source>
</evidence>
<evidence type="ECO:0000256" key="1">
    <source>
        <dbReference type="ARBA" id="ARBA00001946"/>
    </source>
</evidence>
<evidence type="ECO:0000256" key="4">
    <source>
        <dbReference type="ARBA" id="ARBA00022842"/>
    </source>
</evidence>
<dbReference type="InterPro" id="IPR023214">
    <property type="entry name" value="HAD_sf"/>
</dbReference>
<name>A0A2M8EPP0_9BACT</name>
<comment type="cofactor">
    <cofactor evidence="1">
        <name>Mg(2+)</name>
        <dbReference type="ChEBI" id="CHEBI:18420"/>
    </cofactor>
</comment>
<dbReference type="InterPro" id="IPR036412">
    <property type="entry name" value="HAD-like_sf"/>
</dbReference>